<dbReference type="RefSeq" id="WP_044674580.1">
    <property type="nucleotide sequence ID" value="NZ_CECW01000122.1"/>
</dbReference>
<dbReference type="EMBL" id="FIIE01000020">
    <property type="protein sequence ID" value="CYW00201.1"/>
    <property type="molecule type" value="Genomic_DNA"/>
</dbReference>
<gene>
    <name evidence="1" type="ORF">ERS132442_01970</name>
    <name evidence="2" type="ORF">ERS132452_02103</name>
    <name evidence="3" type="ORF">Q7V77_06935</name>
</gene>
<evidence type="ECO:0000313" key="3">
    <source>
        <dbReference type="EMBL" id="MDW8635444.1"/>
    </source>
</evidence>
<reference evidence="3" key="2">
    <citation type="submission" date="2023-07" db="EMBL/GenBank/DDBJ databases">
        <title>Characterization of virulence traits, antimicrobial resistance genes carried by mobile genetic elements and competence in Streptococcus suis strains isolated in France.</title>
        <authorList>
            <person name="Dechene-Tempier M."/>
            <person name="Marois-Crehan C."/>
            <person name="De Boisseson C."/>
            <person name="Lucas P."/>
            <person name="Bougeard S."/>
            <person name="Libante V."/>
            <person name="Payot S."/>
        </authorList>
    </citation>
    <scope>NUCLEOTIDE SEQUENCE</scope>
    <source>
        <strain evidence="3">1532</strain>
    </source>
</reference>
<accession>A0A0Z8M0S8</accession>
<dbReference type="AlphaFoldDB" id="A0A0Z8M0S8"/>
<evidence type="ECO:0000313" key="5">
    <source>
        <dbReference type="Proteomes" id="UP000071765"/>
    </source>
</evidence>
<dbReference type="Proteomes" id="UP000071765">
    <property type="component" value="Unassembled WGS sequence"/>
</dbReference>
<proteinExistence type="predicted"/>
<evidence type="ECO:0000313" key="4">
    <source>
        <dbReference type="Proteomes" id="UP000070960"/>
    </source>
</evidence>
<dbReference type="Proteomes" id="UP001272448">
    <property type="component" value="Unassembled WGS sequence"/>
</dbReference>
<dbReference type="Proteomes" id="UP000070960">
    <property type="component" value="Unassembled WGS sequence"/>
</dbReference>
<reference evidence="4 5" key="1">
    <citation type="submission" date="2016-02" db="EMBL/GenBank/DDBJ databases">
        <authorList>
            <consortium name="Pathogen Informatics"/>
        </authorList>
    </citation>
    <scope>NUCLEOTIDE SEQUENCE [LARGE SCALE GENOMIC DNA]</scope>
    <source>
        <strain evidence="1 4">LSS80</strain>
        <strain evidence="2 5">LSS90</strain>
    </source>
</reference>
<evidence type="ECO:0000313" key="1">
    <source>
        <dbReference type="EMBL" id="CYW00201.1"/>
    </source>
</evidence>
<organism evidence="1 4">
    <name type="scientific">Streptococcus suis</name>
    <dbReference type="NCBI Taxonomy" id="1307"/>
    <lineage>
        <taxon>Bacteria</taxon>
        <taxon>Bacillati</taxon>
        <taxon>Bacillota</taxon>
        <taxon>Bacilli</taxon>
        <taxon>Lactobacillales</taxon>
        <taxon>Streptococcaceae</taxon>
        <taxon>Streptococcus</taxon>
    </lineage>
</organism>
<sequence length="59" mass="7170">MSRPDRYPYSQDPWVIEKTRTFSIVNGKYGTHTKVTMYRNLFTGKIKHDWIEWRTGFND</sequence>
<evidence type="ECO:0000313" key="2">
    <source>
        <dbReference type="EMBL" id="CYW25642.1"/>
    </source>
</evidence>
<dbReference type="EMBL" id="FIIN01000020">
    <property type="protein sequence ID" value="CYW25642.1"/>
    <property type="molecule type" value="Genomic_DNA"/>
</dbReference>
<name>A0A0Z8M0S8_STRSU</name>
<dbReference type="EMBL" id="JAUTFT010000012">
    <property type="protein sequence ID" value="MDW8635444.1"/>
    <property type="molecule type" value="Genomic_DNA"/>
</dbReference>
<protein>
    <submittedName>
        <fullName evidence="1">Uncharacterized protein</fullName>
    </submittedName>
</protein>